<organism evidence="7 8">
    <name type="scientific">Paenibacillus plantiphilus</name>
    <dbReference type="NCBI Taxonomy" id="2905650"/>
    <lineage>
        <taxon>Bacteria</taxon>
        <taxon>Bacillati</taxon>
        <taxon>Bacillota</taxon>
        <taxon>Bacilli</taxon>
        <taxon>Bacillales</taxon>
        <taxon>Paenibacillaceae</taxon>
        <taxon>Paenibacillus</taxon>
    </lineage>
</organism>
<sequence>MQFVVCLASALFGSVLTFSFGMWPESLTFLLVVIAIDYITGVTAAIREKRGLNSVVGAWGLAKKGIMLLVVLLAHRIDVLLGLETAAMGAAIYFYIANELISITENLGRIGVPLPDKLRQLIEILKNKSKNE</sequence>
<dbReference type="EMBL" id="CAKMMF010000051">
    <property type="protein sequence ID" value="CAH1225352.1"/>
    <property type="molecule type" value="Genomic_DNA"/>
</dbReference>
<evidence type="ECO:0000256" key="6">
    <source>
        <dbReference type="SAM" id="Phobius"/>
    </source>
</evidence>
<dbReference type="Proteomes" id="UP000838686">
    <property type="component" value="Unassembled WGS sequence"/>
</dbReference>
<dbReference type="Pfam" id="PF05105">
    <property type="entry name" value="Phage_holin_4_1"/>
    <property type="match status" value="1"/>
</dbReference>
<reference evidence="7" key="1">
    <citation type="submission" date="2022-01" db="EMBL/GenBank/DDBJ databases">
        <authorList>
            <person name="Criscuolo A."/>
        </authorList>
    </citation>
    <scope>NUCLEOTIDE SEQUENCE</scope>
    <source>
        <strain evidence="7">CIP111893</strain>
    </source>
</reference>
<dbReference type="RefSeq" id="WP_236347447.1">
    <property type="nucleotide sequence ID" value="NZ_CAKMMF010000051.1"/>
</dbReference>
<proteinExistence type="inferred from homology"/>
<accession>A0ABN8H339</accession>
<dbReference type="NCBIfam" id="TIGR01593">
    <property type="entry name" value="holin_tox_secr"/>
    <property type="match status" value="1"/>
</dbReference>
<comment type="caution">
    <text evidence="7">The sequence shown here is derived from an EMBL/GenBank/DDBJ whole genome shotgun (WGS) entry which is preliminary data.</text>
</comment>
<keyword evidence="8" id="KW-1185">Reference proteome</keyword>
<evidence type="ECO:0000256" key="2">
    <source>
        <dbReference type="ARBA" id="ARBA00022692"/>
    </source>
</evidence>
<gene>
    <name evidence="7" type="ORF">PAECIP111893_05250</name>
</gene>
<keyword evidence="3 6" id="KW-1133">Transmembrane helix</keyword>
<dbReference type="InterPro" id="IPR006480">
    <property type="entry name" value="Phage_holin_4_1"/>
</dbReference>
<evidence type="ECO:0000256" key="1">
    <source>
        <dbReference type="ARBA" id="ARBA00004141"/>
    </source>
</evidence>
<comment type="similarity">
    <text evidence="5">Belongs to the bacteriophage holin family. Cp-1 holin subfamily.</text>
</comment>
<evidence type="ECO:0000256" key="5">
    <source>
        <dbReference type="ARBA" id="ARBA00023600"/>
    </source>
</evidence>
<evidence type="ECO:0000256" key="3">
    <source>
        <dbReference type="ARBA" id="ARBA00022989"/>
    </source>
</evidence>
<feature type="transmembrane region" description="Helical" evidence="6">
    <location>
        <begin position="27"/>
        <end position="46"/>
    </location>
</feature>
<protein>
    <recommendedName>
        <fullName evidence="9">Holin</fullName>
    </recommendedName>
</protein>
<evidence type="ECO:0000313" key="7">
    <source>
        <dbReference type="EMBL" id="CAH1225352.1"/>
    </source>
</evidence>
<keyword evidence="2 6" id="KW-0812">Transmembrane</keyword>
<evidence type="ECO:0008006" key="9">
    <source>
        <dbReference type="Google" id="ProtNLM"/>
    </source>
</evidence>
<evidence type="ECO:0000256" key="4">
    <source>
        <dbReference type="ARBA" id="ARBA00023136"/>
    </source>
</evidence>
<comment type="subcellular location">
    <subcellularLocation>
        <location evidence="1">Membrane</location>
        <topology evidence="1">Multi-pass membrane protein</topology>
    </subcellularLocation>
</comment>
<keyword evidence="4 6" id="KW-0472">Membrane</keyword>
<evidence type="ECO:0000313" key="8">
    <source>
        <dbReference type="Proteomes" id="UP000838686"/>
    </source>
</evidence>
<feature type="transmembrane region" description="Helical" evidence="6">
    <location>
        <begin position="66"/>
        <end position="96"/>
    </location>
</feature>
<name>A0ABN8H339_9BACL</name>